<feature type="signal peptide" evidence="1">
    <location>
        <begin position="1"/>
        <end position="27"/>
    </location>
</feature>
<name>A0ABY9H3B2_9GAMM</name>
<accession>A0ABY9H3B2</accession>
<evidence type="ECO:0000313" key="2">
    <source>
        <dbReference type="EMBL" id="WLI72967.1"/>
    </source>
</evidence>
<sequence>MRNAILAACAAISLLLTGCASQLSIQAQPAAEHQTVYVAGQPVMLSDKQYSVAVSPSSSRAMSNESLSFLVYLTNTHGEPVNFGPGNIRASLNGQPVRVFTHEEVLAQMERERDSQALSAALAGLGQAMSATGQQQHFGTASAQHYGRQGYMGHSTGMYSGTTYNPTAAAVAQSNIQSQTQQNVSNIRQQHDQEIASARAVLLATETVYPGNRHGGYIRTAQLNDSNASGTLTLTVTVNGEQHAFDFSVRGN</sequence>
<keyword evidence="3" id="KW-1185">Reference proteome</keyword>
<protein>
    <recommendedName>
        <fullName evidence="4">Lipoprotein</fullName>
    </recommendedName>
</protein>
<evidence type="ECO:0000256" key="1">
    <source>
        <dbReference type="SAM" id="SignalP"/>
    </source>
</evidence>
<proteinExistence type="predicted"/>
<dbReference type="PROSITE" id="PS51257">
    <property type="entry name" value="PROKAR_LIPOPROTEIN"/>
    <property type="match status" value="1"/>
</dbReference>
<reference evidence="2 3" key="1">
    <citation type="submission" date="2023-08" db="EMBL/GenBank/DDBJ databases">
        <title>Transcriptome Analysis of Halomonas alkalicola CICC 11012s to Identify the Genes Involved in Alkaline Tolerances.</title>
        <authorList>
            <person name="Zhai L."/>
        </authorList>
    </citation>
    <scope>NUCLEOTIDE SEQUENCE [LARGE SCALE GENOMIC DNA]</scope>
    <source>
        <strain evidence="2 3">CICC 11012s</strain>
    </source>
</reference>
<dbReference type="RefSeq" id="WP_305500186.1">
    <property type="nucleotide sequence ID" value="NZ_CP131913.1"/>
</dbReference>
<evidence type="ECO:0008006" key="4">
    <source>
        <dbReference type="Google" id="ProtNLM"/>
    </source>
</evidence>
<dbReference type="Proteomes" id="UP001235344">
    <property type="component" value="Chromosome"/>
</dbReference>
<organism evidence="2 3">
    <name type="scientific">Halomonas alkalicola</name>
    <dbReference type="NCBI Taxonomy" id="1930622"/>
    <lineage>
        <taxon>Bacteria</taxon>
        <taxon>Pseudomonadati</taxon>
        <taxon>Pseudomonadota</taxon>
        <taxon>Gammaproteobacteria</taxon>
        <taxon>Oceanospirillales</taxon>
        <taxon>Halomonadaceae</taxon>
        <taxon>Halomonas</taxon>
    </lineage>
</organism>
<gene>
    <name evidence="2" type="ORF">B6N23_14600</name>
</gene>
<dbReference type="EMBL" id="CP131913">
    <property type="protein sequence ID" value="WLI72967.1"/>
    <property type="molecule type" value="Genomic_DNA"/>
</dbReference>
<feature type="chain" id="PRO_5046251782" description="Lipoprotein" evidence="1">
    <location>
        <begin position="28"/>
        <end position="252"/>
    </location>
</feature>
<keyword evidence="1" id="KW-0732">Signal</keyword>
<evidence type="ECO:0000313" key="3">
    <source>
        <dbReference type="Proteomes" id="UP001235344"/>
    </source>
</evidence>